<feature type="transmembrane region" description="Helical" evidence="6">
    <location>
        <begin position="47"/>
        <end position="73"/>
    </location>
</feature>
<feature type="transmembrane region" description="Helical" evidence="6">
    <location>
        <begin position="6"/>
        <end position="26"/>
    </location>
</feature>
<evidence type="ECO:0000256" key="4">
    <source>
        <dbReference type="ARBA" id="ARBA00022989"/>
    </source>
</evidence>
<dbReference type="InterPro" id="IPR015867">
    <property type="entry name" value="N-reg_PII/ATP_PRibTrfase_C"/>
</dbReference>
<dbReference type="AlphaFoldDB" id="A0A7C6E9Z9"/>
<sequence length="283" mass="31228">MSKNNLLNILTSFSLITFGALVESFGIKSFLLPNKFIDGGITGISMLIHFTTHIDLGLLIIILNVPFLVFGYFSISRLFVIKSIFAILLLGFFVFFINFPIITNDKLLSAAFGGFFLGAGVGLVVKNGGISDGTELMAVVLGKQLSITMGNIILFLNILIFISASFFLGIDKALYSILAYFSAYKTMDFIIYGIEEYNNVIIISDKSQEIKNMIIHEFKKGVTVYKTYGGFTGSEQESLSCVVTRLEMIKLKKLIFDIDESAFIIVQPISQATGGIIKKHIKA</sequence>
<evidence type="ECO:0000313" key="8">
    <source>
        <dbReference type="EMBL" id="HHS49329.1"/>
    </source>
</evidence>
<dbReference type="Pfam" id="PF02588">
    <property type="entry name" value="YitT_membrane"/>
    <property type="match status" value="1"/>
</dbReference>
<name>A0A7C6E9Z9_DESAE</name>
<evidence type="ECO:0000256" key="5">
    <source>
        <dbReference type="ARBA" id="ARBA00023136"/>
    </source>
</evidence>
<evidence type="ECO:0000256" key="1">
    <source>
        <dbReference type="ARBA" id="ARBA00004651"/>
    </source>
</evidence>
<comment type="subcellular location">
    <subcellularLocation>
        <location evidence="1">Cell membrane</location>
        <topology evidence="1">Multi-pass membrane protein</topology>
    </subcellularLocation>
</comment>
<gene>
    <name evidence="8" type="ORF">ENM99_05770</name>
</gene>
<keyword evidence="2" id="KW-1003">Cell membrane</keyword>
<dbReference type="Proteomes" id="UP000886400">
    <property type="component" value="Unassembled WGS sequence"/>
</dbReference>
<feature type="transmembrane region" description="Helical" evidence="6">
    <location>
        <begin position="79"/>
        <end position="100"/>
    </location>
</feature>
<reference evidence="8" key="1">
    <citation type="journal article" date="2020" name="mSystems">
        <title>Genome- and Community-Level Interaction Insights into Carbon Utilization and Element Cycling Functions of Hydrothermarchaeota in Hydrothermal Sediment.</title>
        <authorList>
            <person name="Zhou Z."/>
            <person name="Liu Y."/>
            <person name="Xu W."/>
            <person name="Pan J."/>
            <person name="Luo Z.H."/>
            <person name="Li M."/>
        </authorList>
    </citation>
    <scope>NUCLEOTIDE SEQUENCE [LARGE SCALE GENOMIC DNA]</scope>
    <source>
        <strain evidence="8">SpSt-1135</strain>
    </source>
</reference>
<evidence type="ECO:0000256" key="6">
    <source>
        <dbReference type="SAM" id="Phobius"/>
    </source>
</evidence>
<dbReference type="PANTHER" id="PTHR33545">
    <property type="entry name" value="UPF0750 MEMBRANE PROTEIN YITT-RELATED"/>
    <property type="match status" value="1"/>
</dbReference>
<evidence type="ECO:0000259" key="7">
    <source>
        <dbReference type="Pfam" id="PF10035"/>
    </source>
</evidence>
<protein>
    <submittedName>
        <fullName evidence="8">YitT family protein</fullName>
    </submittedName>
</protein>
<comment type="caution">
    <text evidence="8">The sequence shown here is derived from an EMBL/GenBank/DDBJ whole genome shotgun (WGS) entry which is preliminary data.</text>
</comment>
<proteinExistence type="predicted"/>
<dbReference type="InterPro" id="IPR051461">
    <property type="entry name" value="UPF0750_membrane"/>
</dbReference>
<dbReference type="InterPro" id="IPR003740">
    <property type="entry name" value="YitT"/>
</dbReference>
<dbReference type="InterPro" id="IPR019264">
    <property type="entry name" value="DUF2179"/>
</dbReference>
<dbReference type="CDD" id="cd16380">
    <property type="entry name" value="YitT_C"/>
    <property type="match status" value="1"/>
</dbReference>
<evidence type="ECO:0000256" key="2">
    <source>
        <dbReference type="ARBA" id="ARBA00022475"/>
    </source>
</evidence>
<organism evidence="8">
    <name type="scientific">Desulfurella acetivorans</name>
    <dbReference type="NCBI Taxonomy" id="33002"/>
    <lineage>
        <taxon>Bacteria</taxon>
        <taxon>Pseudomonadati</taxon>
        <taxon>Campylobacterota</taxon>
        <taxon>Desulfurellia</taxon>
        <taxon>Desulfurellales</taxon>
        <taxon>Desulfurellaceae</taxon>
        <taxon>Desulfurella</taxon>
    </lineage>
</organism>
<dbReference type="Gene3D" id="3.30.70.120">
    <property type="match status" value="1"/>
</dbReference>
<accession>A0A7C6E9Z9</accession>
<keyword evidence="4 6" id="KW-1133">Transmembrane helix</keyword>
<keyword evidence="3 6" id="KW-0812">Transmembrane</keyword>
<dbReference type="Pfam" id="PF10035">
    <property type="entry name" value="DUF2179"/>
    <property type="match status" value="1"/>
</dbReference>
<feature type="transmembrane region" description="Helical" evidence="6">
    <location>
        <begin position="145"/>
        <end position="168"/>
    </location>
</feature>
<dbReference type="PANTHER" id="PTHR33545:SF3">
    <property type="entry name" value="UPF0750 MEMBRANE PROTEIN YQFU"/>
    <property type="match status" value="1"/>
</dbReference>
<dbReference type="GO" id="GO:0005886">
    <property type="term" value="C:plasma membrane"/>
    <property type="evidence" value="ECO:0007669"/>
    <property type="project" value="UniProtKB-SubCell"/>
</dbReference>
<dbReference type="EMBL" id="DRZX01000272">
    <property type="protein sequence ID" value="HHS49329.1"/>
    <property type="molecule type" value="Genomic_DNA"/>
</dbReference>
<feature type="transmembrane region" description="Helical" evidence="6">
    <location>
        <begin position="107"/>
        <end position="125"/>
    </location>
</feature>
<dbReference type="PIRSF" id="PIRSF006483">
    <property type="entry name" value="Membrane_protein_YitT"/>
    <property type="match status" value="1"/>
</dbReference>
<evidence type="ECO:0000256" key="3">
    <source>
        <dbReference type="ARBA" id="ARBA00022692"/>
    </source>
</evidence>
<feature type="domain" description="DUF2179" evidence="7">
    <location>
        <begin position="221"/>
        <end position="274"/>
    </location>
</feature>
<keyword evidence="5 6" id="KW-0472">Membrane</keyword>